<sequence>MFSIVLTKEGSSHLISVVPSTWVLGNNKDTILFWPRTRKNSDLELLRRDENSVPSENWRKLKCVVKLQGIATFAEGIKLEELYSNFEDTEDEERYHKNRENKRKHPAEKSIVEDLQNYNIDFEMMDNKETKKDNDNVTMNDMNKTTMNEYNSNIYFNHASTSYNTIDDTVAIETGASKIIATNENLTTIPETESQTGETLISLRLIEFNQIITENSGLQAENKILKESNLKFQNLKEETDRGFKALQVQLDKLYDILKHKQFYIDTISTAGTSVSTNFDEEIAQRNIQFPINSIKNLELLEDQLIDTNFEKVLVKKFSRICGTSGMLKISKIGLQLTRCLFTDELLNQLTWKGIKGCTKVPFMNFIKTRNLFFKIIHLADKCCSAKDSDVFLQNSAIKHSGQRMKRNSSAMKIINPKKNKIEIEKKTSTENEDPSSNNLETIIINTPDKEIHEEEANELLRDGFRGLDDKENKIDDTPDTKNRSIKAPKTVTVLSDVKISNKTTDSKHETKMMNVSSYDLRQVFEQNEECNKITNSD</sequence>
<dbReference type="Proteomes" id="UP001153321">
    <property type="component" value="Chromosome 2"/>
</dbReference>
<evidence type="ECO:0000313" key="2">
    <source>
        <dbReference type="EMBL" id="CAH1639995.1"/>
    </source>
</evidence>
<accession>A0A9P0N0D5</accession>
<dbReference type="EMBL" id="LR824533">
    <property type="protein sequence ID" value="CAH1639995.1"/>
    <property type="molecule type" value="Genomic_DNA"/>
</dbReference>
<keyword evidence="3" id="KW-1185">Reference proteome</keyword>
<dbReference type="InterPro" id="IPR032071">
    <property type="entry name" value="DUF4806"/>
</dbReference>
<dbReference type="Pfam" id="PF16064">
    <property type="entry name" value="DUF4806"/>
    <property type="match status" value="1"/>
</dbReference>
<gene>
    <name evidence="2" type="ORF">SPLIT_LOCUS5351</name>
</gene>
<proteinExistence type="predicted"/>
<reference evidence="2" key="1">
    <citation type="submission" date="2022-02" db="EMBL/GenBank/DDBJ databases">
        <authorList>
            <person name="King R."/>
        </authorList>
    </citation>
    <scope>NUCLEOTIDE SEQUENCE</scope>
</reference>
<evidence type="ECO:0000259" key="1">
    <source>
        <dbReference type="Pfam" id="PF16064"/>
    </source>
</evidence>
<feature type="domain" description="DUF4806" evidence="1">
    <location>
        <begin position="285"/>
        <end position="374"/>
    </location>
</feature>
<name>A0A9P0N0D5_SPOLI</name>
<protein>
    <recommendedName>
        <fullName evidence="1">DUF4806 domain-containing protein</fullName>
    </recommendedName>
</protein>
<organism evidence="2 3">
    <name type="scientific">Spodoptera littoralis</name>
    <name type="common">Egyptian cotton leafworm</name>
    <dbReference type="NCBI Taxonomy" id="7109"/>
    <lineage>
        <taxon>Eukaryota</taxon>
        <taxon>Metazoa</taxon>
        <taxon>Ecdysozoa</taxon>
        <taxon>Arthropoda</taxon>
        <taxon>Hexapoda</taxon>
        <taxon>Insecta</taxon>
        <taxon>Pterygota</taxon>
        <taxon>Neoptera</taxon>
        <taxon>Endopterygota</taxon>
        <taxon>Lepidoptera</taxon>
        <taxon>Glossata</taxon>
        <taxon>Ditrysia</taxon>
        <taxon>Noctuoidea</taxon>
        <taxon>Noctuidae</taxon>
        <taxon>Amphipyrinae</taxon>
        <taxon>Spodoptera</taxon>
    </lineage>
</organism>
<dbReference type="AlphaFoldDB" id="A0A9P0N0D5"/>
<evidence type="ECO:0000313" key="3">
    <source>
        <dbReference type="Proteomes" id="UP001153321"/>
    </source>
</evidence>